<gene>
    <name evidence="1" type="ORF">BJEO58_01506</name>
</gene>
<dbReference type="AlphaFoldDB" id="A0A2H1L4T3"/>
<dbReference type="Pfam" id="PF00543">
    <property type="entry name" value="P-II"/>
    <property type="match status" value="1"/>
</dbReference>
<sequence>MRLITAILQPTALDSVQIALAQHGINGMTVSDCSGCGRQSGHREVYRGAEVTIDFIGKIRLEILVADIDAGPVIDVIAQTARTGEVGDGKIWSTAVDEVVRIRTGDRGDDAL</sequence>
<dbReference type="GO" id="GO:0030234">
    <property type="term" value="F:enzyme regulator activity"/>
    <property type="evidence" value="ECO:0007669"/>
    <property type="project" value="InterPro"/>
</dbReference>
<reference evidence="2" key="1">
    <citation type="submission" date="2017-03" db="EMBL/GenBank/DDBJ databases">
        <authorList>
            <person name="Monnet C."/>
        </authorList>
    </citation>
    <scope>NUCLEOTIDE SEQUENCE [LARGE SCALE GENOMIC DNA]</scope>
    <source>
        <strain evidence="2">SJ5-8</strain>
    </source>
</reference>
<dbReference type="InterPro" id="IPR011322">
    <property type="entry name" value="N-reg_PII-like_a/b"/>
</dbReference>
<dbReference type="SUPFAM" id="SSF54913">
    <property type="entry name" value="GlnB-like"/>
    <property type="match status" value="1"/>
</dbReference>
<dbReference type="Proteomes" id="UP000234462">
    <property type="component" value="Unassembled WGS sequence"/>
</dbReference>
<protein>
    <submittedName>
        <fullName evidence="1">Nitrogen regulatory protein P-II family</fullName>
    </submittedName>
</protein>
<dbReference type="Gene3D" id="3.30.70.120">
    <property type="match status" value="1"/>
</dbReference>
<evidence type="ECO:0000313" key="2">
    <source>
        <dbReference type="Proteomes" id="UP000234462"/>
    </source>
</evidence>
<dbReference type="SMART" id="SM00938">
    <property type="entry name" value="P-II"/>
    <property type="match status" value="1"/>
</dbReference>
<accession>A0A2H1L4T3</accession>
<keyword evidence="2" id="KW-1185">Reference proteome</keyword>
<dbReference type="InterPro" id="IPR015867">
    <property type="entry name" value="N-reg_PII/ATP_PRibTrfase_C"/>
</dbReference>
<organism evidence="1 2">
    <name type="scientific">Brevibacterium jeotgali</name>
    <dbReference type="NCBI Taxonomy" id="1262550"/>
    <lineage>
        <taxon>Bacteria</taxon>
        <taxon>Bacillati</taxon>
        <taxon>Actinomycetota</taxon>
        <taxon>Actinomycetes</taxon>
        <taxon>Micrococcales</taxon>
        <taxon>Brevibacteriaceae</taxon>
        <taxon>Brevibacterium</taxon>
    </lineage>
</organism>
<dbReference type="PANTHER" id="PTHR30115:SF11">
    <property type="entry name" value="NITROGEN REGULATORY PROTEIN P-II HOMOLOG"/>
    <property type="match status" value="1"/>
</dbReference>
<dbReference type="PROSITE" id="PS51343">
    <property type="entry name" value="PII_GLNB_DOM"/>
    <property type="match status" value="1"/>
</dbReference>
<dbReference type="GO" id="GO:0006808">
    <property type="term" value="P:regulation of nitrogen utilization"/>
    <property type="evidence" value="ECO:0007669"/>
    <property type="project" value="InterPro"/>
</dbReference>
<dbReference type="RefSeq" id="WP_101588872.1">
    <property type="nucleotide sequence ID" value="NZ_FXZM01000006.1"/>
</dbReference>
<dbReference type="GO" id="GO:0005829">
    <property type="term" value="C:cytosol"/>
    <property type="evidence" value="ECO:0007669"/>
    <property type="project" value="TreeGrafter"/>
</dbReference>
<dbReference type="PANTHER" id="PTHR30115">
    <property type="entry name" value="NITROGEN REGULATORY PROTEIN P-II"/>
    <property type="match status" value="1"/>
</dbReference>
<proteinExistence type="predicted"/>
<evidence type="ECO:0000313" key="1">
    <source>
        <dbReference type="EMBL" id="SMY11914.1"/>
    </source>
</evidence>
<dbReference type="GO" id="GO:0005524">
    <property type="term" value="F:ATP binding"/>
    <property type="evidence" value="ECO:0007669"/>
    <property type="project" value="TreeGrafter"/>
</dbReference>
<dbReference type="PRINTS" id="PR00340">
    <property type="entry name" value="PIIGLNB"/>
</dbReference>
<dbReference type="OrthoDB" id="9802729at2"/>
<name>A0A2H1L4T3_9MICO</name>
<dbReference type="EMBL" id="FXZM01000006">
    <property type="protein sequence ID" value="SMY11914.1"/>
    <property type="molecule type" value="Genomic_DNA"/>
</dbReference>
<dbReference type="InterPro" id="IPR002187">
    <property type="entry name" value="N-reg_PII"/>
</dbReference>